<keyword evidence="3" id="KW-0813">Transport</keyword>
<dbReference type="InterPro" id="IPR002585">
    <property type="entry name" value="Cyt-d_ubiquinol_oxidase_su_1"/>
</dbReference>
<keyword evidence="8" id="KW-0249">Electron transport</keyword>
<name>A0A1F7SH14_9BACT</name>
<evidence type="ECO:0000256" key="3">
    <source>
        <dbReference type="ARBA" id="ARBA00022448"/>
    </source>
</evidence>
<accession>A0A1F7SH14</accession>
<dbReference type="GO" id="GO:0046872">
    <property type="term" value="F:metal ion binding"/>
    <property type="evidence" value="ECO:0007669"/>
    <property type="project" value="UniProtKB-KW"/>
</dbReference>
<evidence type="ECO:0000256" key="10">
    <source>
        <dbReference type="ARBA" id="ARBA00023004"/>
    </source>
</evidence>
<evidence type="ECO:0000256" key="1">
    <source>
        <dbReference type="ARBA" id="ARBA00004651"/>
    </source>
</evidence>
<dbReference type="GO" id="GO:0005886">
    <property type="term" value="C:plasma membrane"/>
    <property type="evidence" value="ECO:0007669"/>
    <property type="project" value="UniProtKB-SubCell"/>
</dbReference>
<evidence type="ECO:0000256" key="12">
    <source>
        <dbReference type="PROSITE-ProRule" id="PRU00433"/>
    </source>
</evidence>
<feature type="transmembrane region" description="Helical" evidence="13">
    <location>
        <begin position="221"/>
        <end position="239"/>
    </location>
</feature>
<gene>
    <name evidence="15" type="ORF">A3G31_11100</name>
</gene>
<comment type="similarity">
    <text evidence="2">Belongs to the cytochrome ubiquinol oxidase subunit 1 family.</text>
</comment>
<evidence type="ECO:0000313" key="16">
    <source>
        <dbReference type="Proteomes" id="UP000178082"/>
    </source>
</evidence>
<dbReference type="GO" id="GO:0020037">
    <property type="term" value="F:heme binding"/>
    <property type="evidence" value="ECO:0007669"/>
    <property type="project" value="InterPro"/>
</dbReference>
<keyword evidence="9 13" id="KW-1133">Transmembrane helix</keyword>
<keyword evidence="7 12" id="KW-0479">Metal-binding</keyword>
<feature type="transmembrane region" description="Helical" evidence="13">
    <location>
        <begin position="135"/>
        <end position="157"/>
    </location>
</feature>
<dbReference type="Gene3D" id="1.10.760.10">
    <property type="entry name" value="Cytochrome c-like domain"/>
    <property type="match status" value="1"/>
</dbReference>
<evidence type="ECO:0000256" key="7">
    <source>
        <dbReference type="ARBA" id="ARBA00022723"/>
    </source>
</evidence>
<dbReference type="STRING" id="1817883.A3G31_11100"/>
<feature type="transmembrane region" description="Helical" evidence="13">
    <location>
        <begin position="251"/>
        <end position="273"/>
    </location>
</feature>
<feature type="transmembrane region" description="Helical" evidence="13">
    <location>
        <begin position="61"/>
        <end position="83"/>
    </location>
</feature>
<dbReference type="PANTHER" id="PTHR30365">
    <property type="entry name" value="CYTOCHROME D UBIQUINOL OXIDASE"/>
    <property type="match status" value="1"/>
</dbReference>
<evidence type="ECO:0000259" key="14">
    <source>
        <dbReference type="PROSITE" id="PS51007"/>
    </source>
</evidence>
<evidence type="ECO:0000256" key="13">
    <source>
        <dbReference type="SAM" id="Phobius"/>
    </source>
</evidence>
<evidence type="ECO:0000256" key="9">
    <source>
        <dbReference type="ARBA" id="ARBA00022989"/>
    </source>
</evidence>
<dbReference type="Pfam" id="PF13442">
    <property type="entry name" value="Cytochrome_CBB3"/>
    <property type="match status" value="1"/>
</dbReference>
<feature type="transmembrane region" description="Helical" evidence="13">
    <location>
        <begin position="95"/>
        <end position="123"/>
    </location>
</feature>
<dbReference type="EMBL" id="MGDI01000031">
    <property type="protein sequence ID" value="OGL52524.1"/>
    <property type="molecule type" value="Genomic_DNA"/>
</dbReference>
<comment type="caution">
    <text evidence="15">The sequence shown here is derived from an EMBL/GenBank/DDBJ whole genome shotgun (WGS) entry which is preliminary data.</text>
</comment>
<dbReference type="AlphaFoldDB" id="A0A1F7SH14"/>
<dbReference type="InterPro" id="IPR036909">
    <property type="entry name" value="Cyt_c-like_dom_sf"/>
</dbReference>
<dbReference type="GO" id="GO:0019646">
    <property type="term" value="P:aerobic electron transport chain"/>
    <property type="evidence" value="ECO:0007669"/>
    <property type="project" value="InterPro"/>
</dbReference>
<evidence type="ECO:0000256" key="6">
    <source>
        <dbReference type="ARBA" id="ARBA00022692"/>
    </source>
</evidence>
<dbReference type="GO" id="GO:0009055">
    <property type="term" value="F:electron transfer activity"/>
    <property type="evidence" value="ECO:0007669"/>
    <property type="project" value="InterPro"/>
</dbReference>
<feature type="transmembrane region" description="Helical" evidence="13">
    <location>
        <begin position="177"/>
        <end position="200"/>
    </location>
</feature>
<feature type="transmembrane region" description="Helical" evidence="13">
    <location>
        <begin position="285"/>
        <end position="304"/>
    </location>
</feature>
<dbReference type="GO" id="GO:0016682">
    <property type="term" value="F:oxidoreductase activity, acting on diphenols and related substances as donors, oxygen as acceptor"/>
    <property type="evidence" value="ECO:0007669"/>
    <property type="project" value="TreeGrafter"/>
</dbReference>
<comment type="subcellular location">
    <subcellularLocation>
        <location evidence="1">Cell membrane</location>
        <topology evidence="1">Multi-pass membrane protein</topology>
    </subcellularLocation>
</comment>
<keyword evidence="6 13" id="KW-0812">Transmembrane</keyword>
<sequence length="458" mass="51936">MHYPWWYVPFLTSPMLIAAISVFHVIVSHYAVGGGLFLAVETQYAYKTNNRKYLAYLKDHAWFFILLTVVYGAITGVGIWWTIGLSSPLATETLIHIFLFGWAMEYVFFFIEIASAFIFYYYWEKLDPKTHQIIGWIYGISAWISLVLITGITAFMLNPGSWLANKNFWAGFLNPQFLPQVLSRTGGSLLLSSLYVYAHASFRLKDSGLRDMIASRSTRPGLLGAILVCVGGAGWFYFLPESARATLQAASVLNVLMVLIFAFTFAVFVMLYFGPYKNPNWLSPGFAILFLALGFAAIATGEYLREAVRKPYIVYNVVMSNQILPEEIPVLRQKGYLEGGVWTRAYVKIKYPEVVEDGKIDEAKFLILPEEEQIKLGEVLFQYACNDCHATKDGYSPVGHMIRGWTKDMIKEVVKEPEKIHFFMPPFPGTDEEAEVLSKYLKSIAPEHPKGMYFGNNL</sequence>
<dbReference type="PROSITE" id="PS51007">
    <property type="entry name" value="CYTC"/>
    <property type="match status" value="1"/>
</dbReference>
<keyword evidence="5 12" id="KW-0349">Heme</keyword>
<dbReference type="PANTHER" id="PTHR30365:SF14">
    <property type="entry name" value="CYTOCHROME BD MENAQUINOL OXIDASE SUBUNIT I-RELATED"/>
    <property type="match status" value="1"/>
</dbReference>
<feature type="transmembrane region" description="Helical" evidence="13">
    <location>
        <begin position="15"/>
        <end position="40"/>
    </location>
</feature>
<keyword evidence="11 13" id="KW-0472">Membrane</keyword>
<keyword evidence="10 12" id="KW-0408">Iron</keyword>
<proteinExistence type="inferred from homology"/>
<dbReference type="Pfam" id="PF01654">
    <property type="entry name" value="Cyt_bd_oxida_I"/>
    <property type="match status" value="1"/>
</dbReference>
<evidence type="ECO:0000313" key="15">
    <source>
        <dbReference type="EMBL" id="OGL52524.1"/>
    </source>
</evidence>
<evidence type="ECO:0000256" key="4">
    <source>
        <dbReference type="ARBA" id="ARBA00022475"/>
    </source>
</evidence>
<feature type="domain" description="Cytochrome c" evidence="14">
    <location>
        <begin position="372"/>
        <end position="445"/>
    </location>
</feature>
<evidence type="ECO:0000256" key="8">
    <source>
        <dbReference type="ARBA" id="ARBA00022982"/>
    </source>
</evidence>
<evidence type="ECO:0000256" key="5">
    <source>
        <dbReference type="ARBA" id="ARBA00022617"/>
    </source>
</evidence>
<dbReference type="SUPFAM" id="SSF46626">
    <property type="entry name" value="Cytochrome c"/>
    <property type="match status" value="1"/>
</dbReference>
<keyword evidence="4" id="KW-1003">Cell membrane</keyword>
<reference evidence="15 16" key="1">
    <citation type="journal article" date="2016" name="Nat. Commun.">
        <title>Thousands of microbial genomes shed light on interconnected biogeochemical processes in an aquifer system.</title>
        <authorList>
            <person name="Anantharaman K."/>
            <person name="Brown C.T."/>
            <person name="Hug L.A."/>
            <person name="Sharon I."/>
            <person name="Castelle C.J."/>
            <person name="Probst A.J."/>
            <person name="Thomas B.C."/>
            <person name="Singh A."/>
            <person name="Wilkins M.J."/>
            <person name="Karaoz U."/>
            <person name="Brodie E.L."/>
            <person name="Williams K.H."/>
            <person name="Hubbard S.S."/>
            <person name="Banfield J.F."/>
        </authorList>
    </citation>
    <scope>NUCLEOTIDE SEQUENCE [LARGE SCALE GENOMIC DNA]</scope>
</reference>
<organism evidence="15 16">
    <name type="scientific">Candidatus Schekmanbacteria bacterium RIFCSPLOWO2_12_FULL_38_15</name>
    <dbReference type="NCBI Taxonomy" id="1817883"/>
    <lineage>
        <taxon>Bacteria</taxon>
        <taxon>Candidatus Schekmaniibacteriota</taxon>
    </lineage>
</organism>
<dbReference type="InterPro" id="IPR009056">
    <property type="entry name" value="Cyt_c-like_dom"/>
</dbReference>
<evidence type="ECO:0000256" key="2">
    <source>
        <dbReference type="ARBA" id="ARBA00009819"/>
    </source>
</evidence>
<evidence type="ECO:0000256" key="11">
    <source>
        <dbReference type="ARBA" id="ARBA00023136"/>
    </source>
</evidence>
<protein>
    <recommendedName>
        <fullName evidence="14">Cytochrome c domain-containing protein</fullName>
    </recommendedName>
</protein>
<dbReference type="Proteomes" id="UP000178082">
    <property type="component" value="Unassembled WGS sequence"/>
</dbReference>
<dbReference type="GO" id="GO:0070069">
    <property type="term" value="C:cytochrome complex"/>
    <property type="evidence" value="ECO:0007669"/>
    <property type="project" value="InterPro"/>
</dbReference>